<proteinExistence type="predicted"/>
<evidence type="ECO:0000313" key="1">
    <source>
        <dbReference type="EMBL" id="MBU9723760.1"/>
    </source>
</evidence>
<keyword evidence="2" id="KW-1185">Reference proteome</keyword>
<reference evidence="1 2" key="1">
    <citation type="submission" date="2021-06" db="EMBL/GenBank/DDBJ databases">
        <title>Bacillus sp. RD4P76, an endophyte from a halophyte.</title>
        <authorList>
            <person name="Sun J.-Q."/>
        </authorList>
    </citation>
    <scope>NUCLEOTIDE SEQUENCE [LARGE SCALE GENOMIC DNA]</scope>
    <source>
        <strain evidence="1 2">JCM 17098</strain>
    </source>
</reference>
<dbReference type="RefSeq" id="WP_088073239.1">
    <property type="nucleotide sequence ID" value="NZ_JAHQCR010000086.1"/>
</dbReference>
<dbReference type="Proteomes" id="UP000790580">
    <property type="component" value="Unassembled WGS sequence"/>
</dbReference>
<protein>
    <submittedName>
        <fullName evidence="1">Uncharacterized protein</fullName>
    </submittedName>
</protein>
<organism evidence="1 2">
    <name type="scientific">Evansella alkalicola</name>
    <dbReference type="NCBI Taxonomy" id="745819"/>
    <lineage>
        <taxon>Bacteria</taxon>
        <taxon>Bacillati</taxon>
        <taxon>Bacillota</taxon>
        <taxon>Bacilli</taxon>
        <taxon>Bacillales</taxon>
        <taxon>Bacillaceae</taxon>
        <taxon>Evansella</taxon>
    </lineage>
</organism>
<name>A0ABS6JZC3_9BACI</name>
<accession>A0ABS6JZC3</accession>
<sequence length="152" mass="17457">MKVFAIILIALSTISFRACDHQQPHEDLELSLSPNYSEGVLYLTPVITYIGEDPIKLHYGNNIAWIERVEKDEETYFEYEEPTAVLEHRSKLVEEDERAGQTIKIEVDPGTYEIVLKAEYTVEKDGERATNTDGNNGFQHTNRVVQTIEVKR</sequence>
<comment type="caution">
    <text evidence="1">The sequence shown here is derived from an EMBL/GenBank/DDBJ whole genome shotgun (WGS) entry which is preliminary data.</text>
</comment>
<dbReference type="EMBL" id="JAHQCR010000086">
    <property type="protein sequence ID" value="MBU9723760.1"/>
    <property type="molecule type" value="Genomic_DNA"/>
</dbReference>
<gene>
    <name evidence="1" type="ORF">KS407_20270</name>
</gene>
<evidence type="ECO:0000313" key="2">
    <source>
        <dbReference type="Proteomes" id="UP000790580"/>
    </source>
</evidence>